<dbReference type="InterPro" id="IPR012336">
    <property type="entry name" value="Thioredoxin-like_fold"/>
</dbReference>
<feature type="transmembrane region" description="Helical" evidence="7">
    <location>
        <begin position="13"/>
        <end position="34"/>
    </location>
</feature>
<dbReference type="InterPro" id="IPR013766">
    <property type="entry name" value="Thioredoxin_domain"/>
</dbReference>
<evidence type="ECO:0000256" key="6">
    <source>
        <dbReference type="SAM" id="MobiDB-lite"/>
    </source>
</evidence>
<name>A0A2M6WDN9_9BACT</name>
<dbReference type="Gene3D" id="3.40.30.10">
    <property type="entry name" value="Glutaredoxin"/>
    <property type="match status" value="1"/>
</dbReference>
<dbReference type="EMBL" id="PFBJ01000018">
    <property type="protein sequence ID" value="PIT90898.1"/>
    <property type="molecule type" value="Genomic_DNA"/>
</dbReference>
<proteinExistence type="inferred from homology"/>
<comment type="similarity">
    <text evidence="1">Belongs to the thioredoxin family. DsbA subfamily.</text>
</comment>
<dbReference type="GO" id="GO:0016491">
    <property type="term" value="F:oxidoreductase activity"/>
    <property type="evidence" value="ECO:0007669"/>
    <property type="project" value="UniProtKB-KW"/>
</dbReference>
<evidence type="ECO:0000256" key="3">
    <source>
        <dbReference type="ARBA" id="ARBA00023002"/>
    </source>
</evidence>
<dbReference type="InterPro" id="IPR036249">
    <property type="entry name" value="Thioredoxin-like_sf"/>
</dbReference>
<evidence type="ECO:0000259" key="8">
    <source>
        <dbReference type="PROSITE" id="PS51352"/>
    </source>
</evidence>
<feature type="region of interest" description="Disordered" evidence="6">
    <location>
        <begin position="43"/>
        <end position="62"/>
    </location>
</feature>
<dbReference type="SUPFAM" id="SSF52833">
    <property type="entry name" value="Thioredoxin-like"/>
    <property type="match status" value="1"/>
</dbReference>
<evidence type="ECO:0000256" key="1">
    <source>
        <dbReference type="ARBA" id="ARBA00005791"/>
    </source>
</evidence>
<keyword evidence="5" id="KW-0676">Redox-active center</keyword>
<dbReference type="Pfam" id="PF13462">
    <property type="entry name" value="Thioredoxin_4"/>
    <property type="match status" value="1"/>
</dbReference>
<evidence type="ECO:0000313" key="9">
    <source>
        <dbReference type="EMBL" id="PIT90898.1"/>
    </source>
</evidence>
<dbReference type="AlphaFoldDB" id="A0A2M6WDN9"/>
<dbReference type="Proteomes" id="UP000228809">
    <property type="component" value="Unassembled WGS sequence"/>
</dbReference>
<sequence length="232" mass="24789">MENETNQNKNNPYLIPGAIIVAGALIAASVYVSLSNSSGGGPEGFGNGNSASAENVRPLNDDDHVFGNPDAQVSIIEFSDFECPFCQVIHSTLKQIVSESNGEVNWVYRHFPLTSLHAGALPGSVVSECVARFAGNDAFWSFADTLFANQDKFSPAFFEQTARSLGLTEQQYTACTESNATVALVQEDFEEAVTAGGQGTPFVVVMNKDGETFPFSGALPYEQVKAIVESAQ</sequence>
<evidence type="ECO:0000256" key="7">
    <source>
        <dbReference type="SAM" id="Phobius"/>
    </source>
</evidence>
<keyword evidence="7" id="KW-0472">Membrane</keyword>
<keyword evidence="3" id="KW-0560">Oxidoreductase</keyword>
<reference evidence="10" key="1">
    <citation type="submission" date="2017-09" db="EMBL/GenBank/DDBJ databases">
        <title>Depth-based differentiation of microbial function through sediment-hosted aquifers and enrichment of novel symbionts in the deep terrestrial subsurface.</title>
        <authorList>
            <person name="Probst A.J."/>
            <person name="Ladd B."/>
            <person name="Jarett J.K."/>
            <person name="Geller-Mcgrath D.E."/>
            <person name="Sieber C.M.K."/>
            <person name="Emerson J.B."/>
            <person name="Anantharaman K."/>
            <person name="Thomas B.C."/>
            <person name="Malmstrom R."/>
            <person name="Stieglmeier M."/>
            <person name="Klingl A."/>
            <person name="Woyke T."/>
            <person name="Ryan C.M."/>
            <person name="Banfield J.F."/>
        </authorList>
    </citation>
    <scope>NUCLEOTIDE SEQUENCE [LARGE SCALE GENOMIC DNA]</scope>
</reference>
<dbReference type="PANTHER" id="PTHR13887">
    <property type="entry name" value="GLUTATHIONE S-TRANSFERASE KAPPA"/>
    <property type="match status" value="1"/>
</dbReference>
<keyword evidence="4" id="KW-1015">Disulfide bond</keyword>
<comment type="caution">
    <text evidence="9">The sequence shown here is derived from an EMBL/GenBank/DDBJ whole genome shotgun (WGS) entry which is preliminary data.</text>
</comment>
<keyword evidence="7" id="KW-0812">Transmembrane</keyword>
<feature type="domain" description="Thioredoxin" evidence="8">
    <location>
        <begin position="45"/>
        <end position="232"/>
    </location>
</feature>
<keyword evidence="7" id="KW-1133">Transmembrane helix</keyword>
<gene>
    <name evidence="9" type="ORF">COU17_02995</name>
</gene>
<evidence type="ECO:0000256" key="4">
    <source>
        <dbReference type="ARBA" id="ARBA00023157"/>
    </source>
</evidence>
<accession>A0A2M6WDN9</accession>
<evidence type="ECO:0000313" key="10">
    <source>
        <dbReference type="Proteomes" id="UP000228809"/>
    </source>
</evidence>
<dbReference type="PANTHER" id="PTHR13887:SF14">
    <property type="entry name" value="DISULFIDE BOND FORMATION PROTEIN D"/>
    <property type="match status" value="1"/>
</dbReference>
<organism evidence="9 10">
    <name type="scientific">Candidatus Kaiserbacteria bacterium CG10_big_fil_rev_8_21_14_0_10_49_17</name>
    <dbReference type="NCBI Taxonomy" id="1974609"/>
    <lineage>
        <taxon>Bacteria</taxon>
        <taxon>Candidatus Kaiseribacteriota</taxon>
    </lineage>
</organism>
<dbReference type="PROSITE" id="PS51352">
    <property type="entry name" value="THIOREDOXIN_2"/>
    <property type="match status" value="1"/>
</dbReference>
<evidence type="ECO:0000256" key="2">
    <source>
        <dbReference type="ARBA" id="ARBA00022729"/>
    </source>
</evidence>
<evidence type="ECO:0000256" key="5">
    <source>
        <dbReference type="ARBA" id="ARBA00023284"/>
    </source>
</evidence>
<protein>
    <recommendedName>
        <fullName evidence="8">Thioredoxin domain-containing protein</fullName>
    </recommendedName>
</protein>
<keyword evidence="2" id="KW-0732">Signal</keyword>